<dbReference type="RefSeq" id="WP_115312726.1">
    <property type="nucleotide sequence ID" value="NZ_CP066042.1"/>
</dbReference>
<protein>
    <submittedName>
        <fullName evidence="2">Uncharacterized conserved protein</fullName>
    </submittedName>
</protein>
<dbReference type="InterPro" id="IPR016645">
    <property type="entry name" value="UCP016134"/>
</dbReference>
<dbReference type="Gene3D" id="2.30.130.30">
    <property type="entry name" value="Hypothetical protein"/>
    <property type="match status" value="1"/>
</dbReference>
<accession>A0A380H0S6</accession>
<keyword evidence="3" id="KW-1185">Reference proteome</keyword>
<name>A0A380H0S6_9STAP</name>
<dbReference type="AlphaFoldDB" id="A0A380H0S6"/>
<dbReference type="GeneID" id="63934930"/>
<dbReference type="Pfam" id="PF04266">
    <property type="entry name" value="ASCH"/>
    <property type="match status" value="1"/>
</dbReference>
<sequence length="114" mass="13295">MEHSMKLLYGPFEAARSGNKKIEIRLNDVKRQSVQIDDVIIFSKVEEPEVKLKVKVIEKDTYDTFQQLLSHYDNVELGFDNQETLAQKVSRLYSIYDQQDELNYGVVALKIELI</sequence>
<gene>
    <name evidence="2" type="ORF">NCTC11807_00636</name>
</gene>
<feature type="domain" description="ASCH" evidence="1">
    <location>
        <begin position="14"/>
        <end position="114"/>
    </location>
</feature>
<organism evidence="2 3">
    <name type="scientific">Staphylococcus saccharolyticus</name>
    <dbReference type="NCBI Taxonomy" id="33028"/>
    <lineage>
        <taxon>Bacteria</taxon>
        <taxon>Bacillati</taxon>
        <taxon>Bacillota</taxon>
        <taxon>Bacilli</taxon>
        <taxon>Bacillales</taxon>
        <taxon>Staphylococcaceae</taxon>
        <taxon>Staphylococcus</taxon>
    </lineage>
</organism>
<evidence type="ECO:0000259" key="1">
    <source>
        <dbReference type="Pfam" id="PF04266"/>
    </source>
</evidence>
<dbReference type="Proteomes" id="UP000255425">
    <property type="component" value="Unassembled WGS sequence"/>
</dbReference>
<evidence type="ECO:0000313" key="2">
    <source>
        <dbReference type="EMBL" id="SUM68790.1"/>
    </source>
</evidence>
<dbReference type="EMBL" id="UHDZ01000001">
    <property type="protein sequence ID" value="SUM68790.1"/>
    <property type="molecule type" value="Genomic_DNA"/>
</dbReference>
<dbReference type="PIRSF" id="PIRSF016134">
    <property type="entry name" value="UCP016134"/>
    <property type="match status" value="1"/>
</dbReference>
<dbReference type="SUPFAM" id="SSF88697">
    <property type="entry name" value="PUA domain-like"/>
    <property type="match status" value="1"/>
</dbReference>
<reference evidence="2 3" key="1">
    <citation type="submission" date="2018-06" db="EMBL/GenBank/DDBJ databases">
        <authorList>
            <consortium name="Pathogen Informatics"/>
            <person name="Doyle S."/>
        </authorList>
    </citation>
    <scope>NUCLEOTIDE SEQUENCE [LARGE SCALE GENOMIC DNA]</scope>
    <source>
        <strain evidence="2 3">NCTC11807</strain>
    </source>
</reference>
<evidence type="ECO:0000313" key="3">
    <source>
        <dbReference type="Proteomes" id="UP000255425"/>
    </source>
</evidence>
<proteinExistence type="predicted"/>
<dbReference type="InterPro" id="IPR015947">
    <property type="entry name" value="PUA-like_sf"/>
</dbReference>
<dbReference type="InterPro" id="IPR007374">
    <property type="entry name" value="ASCH_domain"/>
</dbReference>